<dbReference type="InterPro" id="IPR047794">
    <property type="entry name" value="C45_proenzyme-like"/>
</dbReference>
<evidence type="ECO:0000313" key="2">
    <source>
        <dbReference type="EMBL" id="SPO61758.1"/>
    </source>
</evidence>
<protein>
    <submittedName>
        <fullName evidence="2">Peptidase C45</fullName>
    </submittedName>
</protein>
<dbReference type="EMBL" id="OPYN01000152">
    <property type="protein sequence ID" value="SPO61758.1"/>
    <property type="molecule type" value="Genomic_DNA"/>
</dbReference>
<proteinExistence type="predicted"/>
<dbReference type="Pfam" id="PF03417">
    <property type="entry name" value="AAT"/>
    <property type="match status" value="1"/>
</dbReference>
<sequence>MPDHPGLYQEFPALKIHTHVSDIRNPLERGHQTGARFAEQIRTTTALYLDFFPRVGVPLSEAQRIGENSLAALEAWSPGLAAEVVGMASGAELPLWQLASLNARTEVLAARTRHSECSTTVHAPRGARAPQTLQTWDWHDSLCPHGLMLALHTERGMNVKLFCEFGMLAKLGVNSAGLGLHFNILHHASDNDSGGVPVHAIARRLLEEASSVEEAIELARSARVSASTVLTVFSRQDSSPRAASIELSPARTALVLPREDGWLLHTNHFLDPQLSLGEQVADRADTQCRLGHLEQVVGQMASADLRARAQAMCGAEGDRAPICFHPDMTMPDTERWETLLSVGIDTERCALQYVAGTPVQLAKAGFDTF</sequence>
<dbReference type="InterPro" id="IPR047801">
    <property type="entry name" value="Peptidase_C45"/>
</dbReference>
<reference evidence="2 3" key="1">
    <citation type="submission" date="2018-02" db="EMBL/GenBank/DDBJ databases">
        <authorList>
            <person name="Dubost A."/>
        </authorList>
    </citation>
    <scope>NUCLEOTIDE SEQUENCE [LARGE SCALE GENOMIC DNA]</scope>
    <source>
        <strain evidence="3">JV551A3</strain>
    </source>
</reference>
<evidence type="ECO:0000259" key="1">
    <source>
        <dbReference type="Pfam" id="PF03417"/>
    </source>
</evidence>
<accession>A0AAQ1PAY8</accession>
<keyword evidence="3" id="KW-1185">Reference proteome</keyword>
<dbReference type="Gene3D" id="1.10.10.2120">
    <property type="match status" value="1"/>
</dbReference>
<dbReference type="InterPro" id="IPR005079">
    <property type="entry name" value="Peptidase_C45_hydrolase"/>
</dbReference>
<dbReference type="Proteomes" id="UP000294335">
    <property type="component" value="Unassembled WGS sequence"/>
</dbReference>
<dbReference type="PANTHER" id="PTHR34180:SF1">
    <property type="entry name" value="BETA-ALANYL-DOPAMINE_CARCININE HYDROLASE"/>
    <property type="match status" value="1"/>
</dbReference>
<feature type="domain" description="Peptidase C45 hydrolase" evidence="1">
    <location>
        <begin position="133"/>
        <end position="307"/>
    </location>
</feature>
<evidence type="ECO:0000313" key="3">
    <source>
        <dbReference type="Proteomes" id="UP000294335"/>
    </source>
</evidence>
<name>A0AAQ1PAY8_9PSED</name>
<dbReference type="PANTHER" id="PTHR34180">
    <property type="entry name" value="PEPTIDASE C45"/>
    <property type="match status" value="1"/>
</dbReference>
<dbReference type="NCBIfam" id="NF040521">
    <property type="entry name" value="C45_proenzyme"/>
    <property type="match status" value="1"/>
</dbReference>
<comment type="caution">
    <text evidence="2">The sequence shown here is derived from an EMBL/GenBank/DDBJ whole genome shotgun (WGS) entry which is preliminary data.</text>
</comment>
<gene>
    <name evidence="2" type="ORF">JV551A3_V1_1520031</name>
</gene>
<dbReference type="AlphaFoldDB" id="A0AAQ1PAY8"/>
<organism evidence="2 3">
    <name type="scientific">Pseudomonas inefficax</name>
    <dbReference type="NCBI Taxonomy" id="2078786"/>
    <lineage>
        <taxon>Bacteria</taxon>
        <taxon>Pseudomonadati</taxon>
        <taxon>Pseudomonadota</taxon>
        <taxon>Gammaproteobacteria</taxon>
        <taxon>Pseudomonadales</taxon>
        <taxon>Pseudomonadaceae</taxon>
        <taxon>Pseudomonas</taxon>
    </lineage>
</organism>
<dbReference type="Gene3D" id="3.60.60.10">
    <property type="entry name" value="Penicillin V Acylase, Chain A"/>
    <property type="match status" value="1"/>
</dbReference>